<name>A0A507C3Z7_9FUNG</name>
<dbReference type="STRING" id="1806994.A0A507C3Z7"/>
<evidence type="ECO:0000256" key="5">
    <source>
        <dbReference type="ARBA" id="ARBA00022692"/>
    </source>
</evidence>
<keyword evidence="6 18" id="KW-0479">Metal-binding</keyword>
<dbReference type="PANTHER" id="PTHR43520">
    <property type="entry name" value="ATP7, ISOFORM B"/>
    <property type="match status" value="1"/>
</dbReference>
<evidence type="ECO:0000256" key="11">
    <source>
        <dbReference type="ARBA" id="ARBA00022842"/>
    </source>
</evidence>
<dbReference type="GO" id="GO:0005524">
    <property type="term" value="F:ATP binding"/>
    <property type="evidence" value="ECO:0007669"/>
    <property type="project" value="UniProtKB-UniRule"/>
</dbReference>
<organism evidence="20 21">
    <name type="scientific">Synchytrium microbalum</name>
    <dbReference type="NCBI Taxonomy" id="1806994"/>
    <lineage>
        <taxon>Eukaryota</taxon>
        <taxon>Fungi</taxon>
        <taxon>Fungi incertae sedis</taxon>
        <taxon>Chytridiomycota</taxon>
        <taxon>Chytridiomycota incertae sedis</taxon>
        <taxon>Chytridiomycetes</taxon>
        <taxon>Synchytriales</taxon>
        <taxon>Synchytriaceae</taxon>
        <taxon>Synchytrium</taxon>
    </lineage>
</organism>
<dbReference type="Pfam" id="PF00702">
    <property type="entry name" value="Hydrolase"/>
    <property type="match status" value="1"/>
</dbReference>
<evidence type="ECO:0000256" key="18">
    <source>
        <dbReference type="RuleBase" id="RU362081"/>
    </source>
</evidence>
<evidence type="ECO:0000256" key="3">
    <source>
        <dbReference type="ARBA" id="ARBA00012517"/>
    </source>
</evidence>
<dbReference type="Pfam" id="PF00122">
    <property type="entry name" value="E1-E2_ATPase"/>
    <property type="match status" value="1"/>
</dbReference>
<dbReference type="SUPFAM" id="SSF81653">
    <property type="entry name" value="Calcium ATPase, transduction domain A"/>
    <property type="match status" value="1"/>
</dbReference>
<dbReference type="Pfam" id="PF00403">
    <property type="entry name" value="HMA"/>
    <property type="match status" value="3"/>
</dbReference>
<evidence type="ECO:0000259" key="19">
    <source>
        <dbReference type="PROSITE" id="PS50846"/>
    </source>
</evidence>
<keyword evidence="9" id="KW-0187">Copper transport</keyword>
<accession>A0A507C3Z7</accession>
<evidence type="ECO:0000256" key="12">
    <source>
        <dbReference type="ARBA" id="ARBA00022967"/>
    </source>
</evidence>
<dbReference type="InterPro" id="IPR008250">
    <property type="entry name" value="ATPase_P-typ_transduc_dom_A_sf"/>
</dbReference>
<feature type="transmembrane region" description="Helical" evidence="18">
    <location>
        <begin position="342"/>
        <end position="364"/>
    </location>
</feature>
<dbReference type="InterPro" id="IPR023214">
    <property type="entry name" value="HAD_sf"/>
</dbReference>
<dbReference type="SUPFAM" id="SSF56784">
    <property type="entry name" value="HAD-like"/>
    <property type="match status" value="1"/>
</dbReference>
<dbReference type="CDD" id="cd02094">
    <property type="entry name" value="P-type_ATPase_Cu-like"/>
    <property type="match status" value="1"/>
</dbReference>
<feature type="domain" description="HMA" evidence="19">
    <location>
        <begin position="219"/>
        <end position="285"/>
    </location>
</feature>
<evidence type="ECO:0000256" key="14">
    <source>
        <dbReference type="ARBA" id="ARBA00023008"/>
    </source>
</evidence>
<dbReference type="CDD" id="cd00371">
    <property type="entry name" value="HMA"/>
    <property type="match status" value="3"/>
</dbReference>
<evidence type="ECO:0000256" key="17">
    <source>
        <dbReference type="ARBA" id="ARBA00080126"/>
    </source>
</evidence>
<dbReference type="FunFam" id="2.70.150.10:FF:000002">
    <property type="entry name" value="Copper-transporting ATPase 1, putative"/>
    <property type="match status" value="1"/>
</dbReference>
<feature type="transmembrane region" description="Helical" evidence="18">
    <location>
        <begin position="593"/>
        <end position="620"/>
    </location>
</feature>
<dbReference type="EC" id="7.2.2.8" evidence="3"/>
<dbReference type="InterPro" id="IPR006121">
    <property type="entry name" value="HMA_dom"/>
</dbReference>
<dbReference type="EMBL" id="QEAO01000026">
    <property type="protein sequence ID" value="TPX32834.1"/>
    <property type="molecule type" value="Genomic_DNA"/>
</dbReference>
<keyword evidence="8 18" id="KW-0547">Nucleotide-binding</keyword>
<evidence type="ECO:0000256" key="13">
    <source>
        <dbReference type="ARBA" id="ARBA00022989"/>
    </source>
</evidence>
<dbReference type="PRINTS" id="PR00119">
    <property type="entry name" value="CATATPASE"/>
</dbReference>
<keyword evidence="5 18" id="KW-0812">Transmembrane</keyword>
<keyword evidence="11" id="KW-0460">Magnesium</keyword>
<feature type="transmembrane region" description="Helical" evidence="18">
    <location>
        <begin position="385"/>
        <end position="405"/>
    </location>
</feature>
<feature type="transmembrane region" description="Helical" evidence="18">
    <location>
        <begin position="985"/>
        <end position="1004"/>
    </location>
</feature>
<dbReference type="SFLD" id="SFLDF00027">
    <property type="entry name" value="p-type_atpase"/>
    <property type="match status" value="1"/>
</dbReference>
<keyword evidence="4" id="KW-0813">Transport</keyword>
<keyword evidence="14" id="KW-0186">Copper</keyword>
<feature type="transmembrane region" description="Helical" evidence="18">
    <location>
        <begin position="956"/>
        <end position="979"/>
    </location>
</feature>
<feature type="transmembrane region" description="Helical" evidence="18">
    <location>
        <begin position="310"/>
        <end position="330"/>
    </location>
</feature>
<dbReference type="InterPro" id="IPR001757">
    <property type="entry name" value="P_typ_ATPase"/>
</dbReference>
<dbReference type="GO" id="GO:0055070">
    <property type="term" value="P:copper ion homeostasis"/>
    <property type="evidence" value="ECO:0007669"/>
    <property type="project" value="TreeGrafter"/>
</dbReference>
<evidence type="ECO:0000256" key="1">
    <source>
        <dbReference type="ARBA" id="ARBA00004127"/>
    </source>
</evidence>
<keyword evidence="16 18" id="KW-0472">Membrane</keyword>
<dbReference type="FunFam" id="3.30.70.100:FF:000001">
    <property type="entry name" value="ATPase copper transporting beta"/>
    <property type="match status" value="3"/>
</dbReference>
<dbReference type="GO" id="GO:0016020">
    <property type="term" value="C:membrane"/>
    <property type="evidence" value="ECO:0007669"/>
    <property type="project" value="UniProtKB-SubCell"/>
</dbReference>
<evidence type="ECO:0000256" key="2">
    <source>
        <dbReference type="ARBA" id="ARBA00006024"/>
    </source>
</evidence>
<dbReference type="NCBIfam" id="TIGR00003">
    <property type="entry name" value="copper ion binding protein"/>
    <property type="match status" value="1"/>
</dbReference>
<evidence type="ECO:0000256" key="7">
    <source>
        <dbReference type="ARBA" id="ARBA00022737"/>
    </source>
</evidence>
<gene>
    <name evidence="20" type="ORF">SmJEL517_g04146</name>
</gene>
<reference evidence="20 21" key="1">
    <citation type="journal article" date="2019" name="Sci. Rep.">
        <title>Comparative genomics of chytrid fungi reveal insights into the obligate biotrophic and pathogenic lifestyle of Synchytrium endobioticum.</title>
        <authorList>
            <person name="van de Vossenberg B.T.L.H."/>
            <person name="Warris S."/>
            <person name="Nguyen H.D.T."/>
            <person name="van Gent-Pelzer M.P.E."/>
            <person name="Joly D.L."/>
            <person name="van de Geest H.C."/>
            <person name="Bonants P.J.M."/>
            <person name="Smith D.S."/>
            <person name="Levesque C.A."/>
            <person name="van der Lee T.A.J."/>
        </authorList>
    </citation>
    <scope>NUCLEOTIDE SEQUENCE [LARGE SCALE GENOMIC DNA]</scope>
    <source>
        <strain evidence="20 21">JEL517</strain>
    </source>
</reference>
<dbReference type="OrthoDB" id="432719at2759"/>
<dbReference type="GeneID" id="42005371"/>
<dbReference type="Gene3D" id="3.30.70.100">
    <property type="match status" value="3"/>
</dbReference>
<dbReference type="GO" id="GO:0043682">
    <property type="term" value="F:P-type divalent copper transporter activity"/>
    <property type="evidence" value="ECO:0007669"/>
    <property type="project" value="TreeGrafter"/>
</dbReference>
<feature type="transmembrane region" description="Helical" evidence="18">
    <location>
        <begin position="417"/>
        <end position="435"/>
    </location>
</feature>
<evidence type="ECO:0000256" key="6">
    <source>
        <dbReference type="ARBA" id="ARBA00022723"/>
    </source>
</evidence>
<dbReference type="GO" id="GO:0005507">
    <property type="term" value="F:copper ion binding"/>
    <property type="evidence" value="ECO:0007669"/>
    <property type="project" value="InterPro"/>
</dbReference>
<dbReference type="GO" id="GO:0140581">
    <property type="term" value="F:P-type monovalent copper transporter activity"/>
    <property type="evidence" value="ECO:0007669"/>
    <property type="project" value="UniProtKB-EC"/>
</dbReference>
<evidence type="ECO:0000313" key="21">
    <source>
        <dbReference type="Proteomes" id="UP000319731"/>
    </source>
</evidence>
<dbReference type="InterPro" id="IPR044492">
    <property type="entry name" value="P_typ_ATPase_HD_dom"/>
</dbReference>
<dbReference type="SFLD" id="SFLDG00002">
    <property type="entry name" value="C1.7:_P-type_atpase_like"/>
    <property type="match status" value="1"/>
</dbReference>
<dbReference type="PANTHER" id="PTHR43520:SF8">
    <property type="entry name" value="P-TYPE CU(+) TRANSPORTER"/>
    <property type="match status" value="1"/>
</dbReference>
<feature type="domain" description="HMA" evidence="19">
    <location>
        <begin position="145"/>
        <end position="211"/>
    </location>
</feature>
<dbReference type="InterPro" id="IPR036163">
    <property type="entry name" value="HMA_dom_sf"/>
</dbReference>
<proteinExistence type="inferred from homology"/>
<dbReference type="GO" id="GO:0012505">
    <property type="term" value="C:endomembrane system"/>
    <property type="evidence" value="ECO:0007669"/>
    <property type="project" value="UniProtKB-SubCell"/>
</dbReference>
<evidence type="ECO:0000256" key="10">
    <source>
        <dbReference type="ARBA" id="ARBA00022840"/>
    </source>
</evidence>
<dbReference type="InterPro" id="IPR018303">
    <property type="entry name" value="ATPase_P-typ_P_site"/>
</dbReference>
<keyword evidence="7" id="KW-0677">Repeat</keyword>
<protein>
    <recommendedName>
        <fullName evidence="3">P-type Cu(+) transporter</fullName>
        <ecNumber evidence="3">7.2.2.8</ecNumber>
    </recommendedName>
    <alternativeName>
        <fullName evidence="17">Cu(2+)-ATPase</fullName>
    </alternativeName>
</protein>
<evidence type="ECO:0000256" key="4">
    <source>
        <dbReference type="ARBA" id="ARBA00022448"/>
    </source>
</evidence>
<dbReference type="AlphaFoldDB" id="A0A507C3Z7"/>
<dbReference type="PRINTS" id="PR00942">
    <property type="entry name" value="CUATPASEI"/>
</dbReference>
<evidence type="ECO:0000256" key="15">
    <source>
        <dbReference type="ARBA" id="ARBA00023065"/>
    </source>
</evidence>
<keyword evidence="10 18" id="KW-0067">ATP-binding</keyword>
<dbReference type="Gene3D" id="3.40.50.1000">
    <property type="entry name" value="HAD superfamily/HAD-like"/>
    <property type="match status" value="1"/>
</dbReference>
<dbReference type="InterPro" id="IPR023299">
    <property type="entry name" value="ATPase_P-typ_cyto_dom_N"/>
</dbReference>
<evidence type="ECO:0000256" key="9">
    <source>
        <dbReference type="ARBA" id="ARBA00022796"/>
    </source>
</evidence>
<dbReference type="InterPro" id="IPR017969">
    <property type="entry name" value="Heavy-metal-associated_CS"/>
</dbReference>
<dbReference type="NCBIfam" id="TIGR01525">
    <property type="entry name" value="ATPase-IB_hvy"/>
    <property type="match status" value="1"/>
</dbReference>
<comment type="caution">
    <text evidence="20">The sequence shown here is derived from an EMBL/GenBank/DDBJ whole genome shotgun (WGS) entry which is preliminary data.</text>
</comment>
<dbReference type="Proteomes" id="UP000319731">
    <property type="component" value="Unassembled WGS sequence"/>
</dbReference>
<dbReference type="Gene3D" id="2.70.150.10">
    <property type="entry name" value="Calcium-transporting ATPase, cytoplasmic transduction domain A"/>
    <property type="match status" value="1"/>
</dbReference>
<dbReference type="PROSITE" id="PS00154">
    <property type="entry name" value="ATPASE_E1_E2"/>
    <property type="match status" value="1"/>
</dbReference>
<dbReference type="Gene3D" id="3.40.1110.10">
    <property type="entry name" value="Calcium-transporting ATPase, cytoplasmic domain N"/>
    <property type="match status" value="2"/>
</dbReference>
<dbReference type="InterPro" id="IPR059000">
    <property type="entry name" value="ATPase_P-type_domA"/>
</dbReference>
<evidence type="ECO:0000256" key="16">
    <source>
        <dbReference type="ARBA" id="ARBA00023136"/>
    </source>
</evidence>
<feature type="domain" description="HMA" evidence="19">
    <location>
        <begin position="1"/>
        <end position="67"/>
    </location>
</feature>
<dbReference type="InterPro" id="IPR036412">
    <property type="entry name" value="HAD-like_sf"/>
</dbReference>
<keyword evidence="12" id="KW-1278">Translocase</keyword>
<dbReference type="InterPro" id="IPR023298">
    <property type="entry name" value="ATPase_P-typ_TM_dom_sf"/>
</dbReference>
<dbReference type="SFLD" id="SFLDS00003">
    <property type="entry name" value="Haloacid_Dehalogenase"/>
    <property type="match status" value="1"/>
</dbReference>
<dbReference type="GO" id="GO:0016887">
    <property type="term" value="F:ATP hydrolysis activity"/>
    <property type="evidence" value="ECO:0007669"/>
    <property type="project" value="InterPro"/>
</dbReference>
<dbReference type="SUPFAM" id="SSF81665">
    <property type="entry name" value="Calcium ATPase, transmembrane domain M"/>
    <property type="match status" value="1"/>
</dbReference>
<dbReference type="InterPro" id="IPR027256">
    <property type="entry name" value="P-typ_ATPase_IB"/>
</dbReference>
<keyword evidence="13 18" id="KW-1133">Transmembrane helix</keyword>
<sequence>MSVAIRIDGMHCQSCVNAVTLALKPFPGVKNIAVSLQDNRADLICDMGIVSIPDVLAAIEDCGFESALMSGEDNTNNTVAALPMSEPLLVDPTPIFTASIPPQPIPSKMTDSTSTLLMTPQPPITPILSLPSPNIKSPSSSTFAKRAHLQVLGMTCASCVASIEKHLKTTPGVISAQIALLAERAEVLYDTRITSPANIAQAIEDIGFDASVLPDQAVGSVDLKIFGMTCASCSGTIERELRAMHGIRVANVNLLGQQGHFEFDKNRIGIRDIVNRIEDLGFNALMADLSSNAQIESLNRTREIQEWKVSFWRALSLALPVTAISMVLPLSNWGCAMVNAVVLPGLTCGNLLQGVLTIPVQFGIGRRFYIASTKAISHGTATMDVLIVLGTSLAFVYSVMAIFDAMFFSPSHASPEVFFETCTTLITFVTLGRYLENLAKGRTGTALSKLISLAPSTACLLEPTTNNNAADAVKDSKTDMKLSTHVSYTEKSIPVEFIKVGDLLKVVPGDRIPADGIVETGASDVDESLVTGEPIPIRKKIGDAVIGGTVNGSGTFAMKASRVGADTALSQIVKLVNDAQTSKAPIQSMADAVAGYFVPSVILLGGLTFLMWMCILVNVGQVPPAFPKDSNYLYVCLNLAISVIVVACPCALGLATPTAVMVGTGVGAQLGILIKGAASLEIGHRVTKIVFDKTGTLTAGKMSVVKAEYFKTRVTKGDAHATLQLIGAAEVGSEHPLGRAISKYGLVTLNQQAYSNQVTEFEAVGGSGVTCHIAGHTVLIGNTDWMKKHGVAVSHEVAAVRESLESLGHTVVLGAIDDELACLLGLADSIKPEAVTAINALRKIGVKVAMVTGDQELTARAVARQIGITEVHAGISPAGKKHLITEFQKTDVVAMVGDGVNDSASIAQSDMGIAVFGGTDVAVEAANVVLMRPDLTDVVTALDLSRVIFQRIRLNFFWATIYNAIMIPLAMGAFAPWGFILHPMLAGMAMSLSSVSVVVSSLLLKSYKKPTLDTTESKTDQYQPKQPSTPRKVLKVLNSALNVVHVVGLKTAVANASSASAGYRLVHDDEEEDEYEMVINRAV</sequence>
<comment type="similarity">
    <text evidence="2 18">Belongs to the cation transport ATPase (P-type) (TC 3.A.3) family. Type IB subfamily.</text>
</comment>
<dbReference type="NCBIfam" id="TIGR01494">
    <property type="entry name" value="ATPase_P-type"/>
    <property type="match status" value="1"/>
</dbReference>
<dbReference type="RefSeq" id="XP_031023971.1">
    <property type="nucleotide sequence ID" value="XM_031170074.1"/>
</dbReference>
<keyword evidence="21" id="KW-1185">Reference proteome</keyword>
<comment type="subcellular location">
    <subcellularLocation>
        <location evidence="1">Endomembrane system</location>
        <topology evidence="1">Multi-pass membrane protein</topology>
    </subcellularLocation>
    <subcellularLocation>
        <location evidence="18">Membrane</location>
    </subcellularLocation>
</comment>
<feature type="transmembrane region" description="Helical" evidence="18">
    <location>
        <begin position="632"/>
        <end position="655"/>
    </location>
</feature>
<evidence type="ECO:0000256" key="8">
    <source>
        <dbReference type="ARBA" id="ARBA00022741"/>
    </source>
</evidence>
<dbReference type="PROSITE" id="PS01047">
    <property type="entry name" value="HMA_1"/>
    <property type="match status" value="3"/>
</dbReference>
<keyword evidence="15" id="KW-0406">Ion transport</keyword>
<dbReference type="PROSITE" id="PS50846">
    <property type="entry name" value="HMA_2"/>
    <property type="match status" value="3"/>
</dbReference>
<dbReference type="InterPro" id="IPR006122">
    <property type="entry name" value="HMA_Cu_ion-bd"/>
</dbReference>
<evidence type="ECO:0000313" key="20">
    <source>
        <dbReference type="EMBL" id="TPX32834.1"/>
    </source>
</evidence>
<dbReference type="SUPFAM" id="SSF55008">
    <property type="entry name" value="HMA, heavy metal-associated domain"/>
    <property type="match status" value="3"/>
</dbReference>